<dbReference type="KEGG" id="pmet:G4Y79_12625"/>
<dbReference type="AlphaFoldDB" id="A0A7S8E595"/>
<keyword evidence="2" id="KW-1185">Reference proteome</keyword>
<proteinExistence type="predicted"/>
<evidence type="ECO:0000313" key="1">
    <source>
        <dbReference type="EMBL" id="QPC80558.1"/>
    </source>
</evidence>
<sequence length="57" mass="6664">MDYSHLQEHQSRIRYMEQRAELDRIAREAIRQNQEVGVIRKAIGRSIIQLGKSIAAE</sequence>
<evidence type="ECO:0000313" key="2">
    <source>
        <dbReference type="Proteomes" id="UP000594468"/>
    </source>
</evidence>
<reference evidence="1 2" key="1">
    <citation type="submission" date="2020-02" db="EMBL/GenBank/DDBJ databases">
        <authorList>
            <person name="Zheng R.K."/>
            <person name="Sun C.M."/>
        </authorList>
    </citation>
    <scope>NUCLEOTIDE SEQUENCE [LARGE SCALE GENOMIC DNA]</scope>
    <source>
        <strain evidence="2">rifampicinis</strain>
    </source>
</reference>
<accession>A0A7S8E595</accession>
<dbReference type="Proteomes" id="UP000594468">
    <property type="component" value="Chromosome"/>
</dbReference>
<organism evidence="1 2">
    <name type="scientific">Phototrophicus methaneseepsis</name>
    <dbReference type="NCBI Taxonomy" id="2710758"/>
    <lineage>
        <taxon>Bacteria</taxon>
        <taxon>Bacillati</taxon>
        <taxon>Chloroflexota</taxon>
        <taxon>Candidatus Thermofontia</taxon>
        <taxon>Phototrophicales</taxon>
        <taxon>Phototrophicaceae</taxon>
        <taxon>Phototrophicus</taxon>
    </lineage>
</organism>
<dbReference type="EMBL" id="CP062983">
    <property type="protein sequence ID" value="QPC80558.1"/>
    <property type="molecule type" value="Genomic_DNA"/>
</dbReference>
<gene>
    <name evidence="1" type="ORF">G4Y79_12625</name>
</gene>
<name>A0A7S8E595_9CHLR</name>
<protein>
    <submittedName>
        <fullName evidence="1">Uncharacterized protein</fullName>
    </submittedName>
</protein>
<dbReference type="RefSeq" id="WP_195168633.1">
    <property type="nucleotide sequence ID" value="NZ_CP062983.1"/>
</dbReference>